<proteinExistence type="predicted"/>
<evidence type="ECO:0000313" key="3">
    <source>
        <dbReference type="Proteomes" id="UP000037035"/>
    </source>
</evidence>
<sequence>MTKVLYSAAAQPTGRDSSVSSGTLSDWNQYRYECSHHYKFYVNPSQGTACRFEVDSSCRGLFLPFLMYPQSQNGHHEMPTLYMRRRKPSASSRPFPPGFTPVIQVSPCTRQSIKTSDSGPIFLPPTLRSPLPPPTGSLPPEKQQARPNPLAKIPQASQRTPSRTLFPSIKRICSSPRPSHHFSSHSIPSARFAFPPQGHSGHIDSHSGAAVPNPMATRLRTLSQHSHIISKPKISDLAPSSLMESSMERTGSHRDKHILSQTKPDAKSGLPRTRCVSTNHSTTPRVGGAYPFLESRPEEKPGANLNIKRNCSAGEPSTPRLKQVDRSPSSGSDASDEIETMQEVDLKKLPDYILDNWTGWRMEILTGSCNSLSSGKPSFSKSAS</sequence>
<dbReference type="Proteomes" id="UP000037035">
    <property type="component" value="Unassembled WGS sequence"/>
</dbReference>
<feature type="compositionally biased region" description="Polar residues" evidence="1">
    <location>
        <begin position="275"/>
        <end position="284"/>
    </location>
</feature>
<evidence type="ECO:0000256" key="1">
    <source>
        <dbReference type="SAM" id="MobiDB-lite"/>
    </source>
</evidence>
<evidence type="ECO:0000313" key="2">
    <source>
        <dbReference type="EMBL" id="KNZ47534.1"/>
    </source>
</evidence>
<gene>
    <name evidence="2" type="ORF">VP01_632g9</name>
</gene>
<dbReference type="OrthoDB" id="2497561at2759"/>
<keyword evidence="3" id="KW-1185">Reference proteome</keyword>
<accession>A0A0L6UG54</accession>
<dbReference type="VEuPathDB" id="FungiDB:VP01_632g9"/>
<name>A0A0L6UG54_9BASI</name>
<feature type="region of interest" description="Disordered" evidence="1">
    <location>
        <begin position="115"/>
        <end position="162"/>
    </location>
</feature>
<dbReference type="EMBL" id="LAVV01011641">
    <property type="protein sequence ID" value="KNZ47534.1"/>
    <property type="molecule type" value="Genomic_DNA"/>
</dbReference>
<organism evidence="2 3">
    <name type="scientific">Puccinia sorghi</name>
    <dbReference type="NCBI Taxonomy" id="27349"/>
    <lineage>
        <taxon>Eukaryota</taxon>
        <taxon>Fungi</taxon>
        <taxon>Dikarya</taxon>
        <taxon>Basidiomycota</taxon>
        <taxon>Pucciniomycotina</taxon>
        <taxon>Pucciniomycetes</taxon>
        <taxon>Pucciniales</taxon>
        <taxon>Pucciniaceae</taxon>
        <taxon>Puccinia</taxon>
    </lineage>
</organism>
<protein>
    <submittedName>
        <fullName evidence="2">Uncharacterized protein</fullName>
    </submittedName>
</protein>
<dbReference type="AlphaFoldDB" id="A0A0L6UG54"/>
<reference evidence="2 3" key="1">
    <citation type="submission" date="2015-08" db="EMBL/GenBank/DDBJ databases">
        <title>Next Generation Sequencing and Analysis of the Genome of Puccinia sorghi L Schw, the Causal Agent of Maize Common Rust.</title>
        <authorList>
            <person name="Rochi L."/>
            <person name="Burguener G."/>
            <person name="Darino M."/>
            <person name="Turjanski A."/>
            <person name="Kreff E."/>
            <person name="Dieguez M.J."/>
            <person name="Sacco F."/>
        </authorList>
    </citation>
    <scope>NUCLEOTIDE SEQUENCE [LARGE SCALE GENOMIC DNA]</scope>
    <source>
        <strain evidence="2 3">RO10H11247</strain>
    </source>
</reference>
<comment type="caution">
    <text evidence="2">The sequence shown here is derived from an EMBL/GenBank/DDBJ whole genome shotgun (WGS) entry which is preliminary data.</text>
</comment>
<feature type="region of interest" description="Disordered" evidence="1">
    <location>
        <begin position="262"/>
        <end position="338"/>
    </location>
</feature>